<protein>
    <submittedName>
        <fullName evidence="3">16S rRNA (Guanine(966)-N(2))-methyltransferase RsmD</fullName>
        <ecNumber evidence="3">2.1.1.171</ecNumber>
    </submittedName>
</protein>
<keyword evidence="2 3" id="KW-0808">Transferase</keyword>
<comment type="caution">
    <text evidence="3">The sequence shown here is derived from an EMBL/GenBank/DDBJ whole genome shotgun (WGS) entry which is preliminary data.</text>
</comment>
<keyword evidence="1 3" id="KW-0489">Methyltransferase</keyword>
<dbReference type="PANTHER" id="PTHR43542:SF1">
    <property type="entry name" value="METHYLTRANSFERASE"/>
    <property type="match status" value="1"/>
</dbReference>
<reference evidence="3" key="1">
    <citation type="submission" date="2020-07" db="EMBL/GenBank/DDBJ databases">
        <title>Huge and variable diversity of episymbiotic CPR bacteria and DPANN archaea in groundwater ecosystems.</title>
        <authorList>
            <person name="He C.Y."/>
            <person name="Keren R."/>
            <person name="Whittaker M."/>
            <person name="Farag I.F."/>
            <person name="Doudna J."/>
            <person name="Cate J.H.D."/>
            <person name="Banfield J.F."/>
        </authorList>
    </citation>
    <scope>NUCLEOTIDE SEQUENCE</scope>
    <source>
        <strain evidence="3">NC_groundwater_717_Ag_S-0.2um_59_8</strain>
    </source>
</reference>
<dbReference type="PROSITE" id="PS00092">
    <property type="entry name" value="N6_MTASE"/>
    <property type="match status" value="1"/>
</dbReference>
<proteinExistence type="predicted"/>
<dbReference type="InterPro" id="IPR029063">
    <property type="entry name" value="SAM-dependent_MTases_sf"/>
</dbReference>
<gene>
    <name evidence="3" type="primary">rsmD</name>
    <name evidence="3" type="ORF">HYY65_11985</name>
</gene>
<dbReference type="CDD" id="cd02440">
    <property type="entry name" value="AdoMet_MTases"/>
    <property type="match status" value="1"/>
</dbReference>
<dbReference type="AlphaFoldDB" id="A0A932GQY3"/>
<dbReference type="SUPFAM" id="SSF53335">
    <property type="entry name" value="S-adenosyl-L-methionine-dependent methyltransferases"/>
    <property type="match status" value="1"/>
</dbReference>
<dbReference type="EMBL" id="JACPSX010000230">
    <property type="protein sequence ID" value="MBI3015748.1"/>
    <property type="molecule type" value="Genomic_DNA"/>
</dbReference>
<evidence type="ECO:0000313" key="3">
    <source>
        <dbReference type="EMBL" id="MBI3015748.1"/>
    </source>
</evidence>
<organism evidence="3 4">
    <name type="scientific">Tectimicrobiota bacterium</name>
    <dbReference type="NCBI Taxonomy" id="2528274"/>
    <lineage>
        <taxon>Bacteria</taxon>
        <taxon>Pseudomonadati</taxon>
        <taxon>Nitrospinota/Tectimicrobiota group</taxon>
        <taxon>Candidatus Tectimicrobiota</taxon>
    </lineage>
</organism>
<dbReference type="Gene3D" id="3.40.50.150">
    <property type="entry name" value="Vaccinia Virus protein VP39"/>
    <property type="match status" value="1"/>
</dbReference>
<evidence type="ECO:0000256" key="1">
    <source>
        <dbReference type="ARBA" id="ARBA00022603"/>
    </source>
</evidence>
<dbReference type="GO" id="GO:0052913">
    <property type="term" value="F:16S rRNA (guanine(966)-N(2))-methyltransferase activity"/>
    <property type="evidence" value="ECO:0007669"/>
    <property type="project" value="UniProtKB-EC"/>
</dbReference>
<dbReference type="EC" id="2.1.1.171" evidence="3"/>
<dbReference type="InterPro" id="IPR004398">
    <property type="entry name" value="RNA_MeTrfase_RsmD"/>
</dbReference>
<dbReference type="PIRSF" id="PIRSF004553">
    <property type="entry name" value="CHP00095"/>
    <property type="match status" value="1"/>
</dbReference>
<sequence length="184" mass="20413">MLRVITGSAKGRKLKVPRGHSVRPTPEIARGALFNILGETVTGSRFLDLFAGSGSIGIEALSRGASYAAFVELNPSVCKILAQNLERCGFTPVSRIYSLDAVAFLPILLRSEAPFDVVFLDPPYEGTFCQKFLTQLPQYDIVTDTGLVVAQHFFKCKELESFSPYHLQRRQRFGDTVLSFFSRS</sequence>
<dbReference type="NCBIfam" id="TIGR00095">
    <property type="entry name" value="16S rRNA (guanine(966)-N(2))-methyltransferase RsmD"/>
    <property type="match status" value="1"/>
</dbReference>
<dbReference type="GO" id="GO:0003676">
    <property type="term" value="F:nucleic acid binding"/>
    <property type="evidence" value="ECO:0007669"/>
    <property type="project" value="InterPro"/>
</dbReference>
<evidence type="ECO:0000313" key="4">
    <source>
        <dbReference type="Proteomes" id="UP000741360"/>
    </source>
</evidence>
<dbReference type="Pfam" id="PF03602">
    <property type="entry name" value="Cons_hypoth95"/>
    <property type="match status" value="1"/>
</dbReference>
<dbReference type="PANTHER" id="PTHR43542">
    <property type="entry name" value="METHYLTRANSFERASE"/>
    <property type="match status" value="1"/>
</dbReference>
<accession>A0A932GQY3</accession>
<dbReference type="Proteomes" id="UP000741360">
    <property type="component" value="Unassembled WGS sequence"/>
</dbReference>
<dbReference type="InterPro" id="IPR002052">
    <property type="entry name" value="DNA_methylase_N6_adenine_CS"/>
</dbReference>
<evidence type="ECO:0000256" key="2">
    <source>
        <dbReference type="ARBA" id="ARBA00022679"/>
    </source>
</evidence>
<name>A0A932GQY3_UNCTE</name>